<keyword evidence="5" id="KW-0472">Membrane</keyword>
<keyword evidence="5" id="KW-0812">Transmembrane</keyword>
<accession>A0ABQ0UD68</accession>
<dbReference type="Gene3D" id="1.10.287.950">
    <property type="entry name" value="Methyl-accepting chemotaxis protein"/>
    <property type="match status" value="1"/>
</dbReference>
<dbReference type="SUPFAM" id="SSF58104">
    <property type="entry name" value="Methyl-accepting chemotaxis protein (MCP) signaling domain"/>
    <property type="match status" value="1"/>
</dbReference>
<proteinExistence type="predicted"/>
<dbReference type="Proteomes" id="UP000321189">
    <property type="component" value="Unassembled WGS sequence"/>
</dbReference>
<name>A0ABQ0UD68_PSEAF</name>
<reference evidence="7 8" key="1">
    <citation type="submission" date="2019-07" db="EMBL/GenBank/DDBJ databases">
        <title>Whole genome shotgun sequence of Pseudoalteromonas atlantica NBRC 103033.</title>
        <authorList>
            <person name="Hosoyama A."/>
            <person name="Uohara A."/>
            <person name="Ohji S."/>
            <person name="Ichikawa N."/>
        </authorList>
    </citation>
    <scope>NUCLEOTIDE SEQUENCE [LARGE SCALE GENOMIC DNA]</scope>
    <source>
        <strain evidence="7 8">NBRC 103033</strain>
    </source>
</reference>
<dbReference type="PROSITE" id="PS50111">
    <property type="entry name" value="CHEMOTAXIS_TRANSDUC_2"/>
    <property type="match status" value="1"/>
</dbReference>
<evidence type="ECO:0000256" key="4">
    <source>
        <dbReference type="SAM" id="Coils"/>
    </source>
</evidence>
<evidence type="ECO:0000256" key="3">
    <source>
        <dbReference type="PROSITE-ProRule" id="PRU00284"/>
    </source>
</evidence>
<dbReference type="SMART" id="SM00283">
    <property type="entry name" value="MA"/>
    <property type="match status" value="1"/>
</dbReference>
<organism evidence="7 8">
    <name type="scientific">Pseudoalteromonas atlantica</name>
    <name type="common">Alteromonas atlantica</name>
    <dbReference type="NCBI Taxonomy" id="288"/>
    <lineage>
        <taxon>Bacteria</taxon>
        <taxon>Pseudomonadati</taxon>
        <taxon>Pseudomonadota</taxon>
        <taxon>Gammaproteobacteria</taxon>
        <taxon>Alteromonadales</taxon>
        <taxon>Pseudoalteromonadaceae</taxon>
        <taxon>Pseudoalteromonas</taxon>
    </lineage>
</organism>
<comment type="caution">
    <text evidence="7">The sequence shown here is derived from an EMBL/GenBank/DDBJ whole genome shotgun (WGS) entry which is preliminary data.</text>
</comment>
<dbReference type="Pfam" id="PF00015">
    <property type="entry name" value="MCPsignal"/>
    <property type="match status" value="1"/>
</dbReference>
<gene>
    <name evidence="7" type="ORF">PAT01_10370</name>
</gene>
<feature type="domain" description="Methyl-accepting transducer" evidence="6">
    <location>
        <begin position="138"/>
        <end position="374"/>
    </location>
</feature>
<keyword evidence="8" id="KW-1185">Reference proteome</keyword>
<sequence>MGKQKMSGVMQFYNYIERTFFYTLTRKIVGNLSFVFLFQAITLFWLYQSLSEQHSTSAFWLLTLVIVAGFAFTIFYMRYLIVRPVKAMCDTLVNINQQEANLAANLPQFSFDEFKELSTQYNLFTNHLSDLLSTTHASAKASEQSNVDVNTAMQNTQQLSEQQTQLSHNIINASNQIVQSLEGIVSNTDSVHSVNSEHLDFVKLSSQELASLVDKVSLIGTLLQRFSKTVSGLKENSENIRSILKMVEEFSDQTNLLALNAAIEAARAGEAGRGFAVVADEVRTLSVKVSGATRQISDFINQMNELVNETNQESEQLISHSSTAQSAISNTSEGFKTMLSEFEQNQQQLQQIADAVHTLEQAQQHTHQSVEQIVTLGEQAKSAIDHALSNSQQSHALSQQTQQQLKRFVQ</sequence>
<dbReference type="EMBL" id="BJUT01000006">
    <property type="protein sequence ID" value="GEK75733.1"/>
    <property type="molecule type" value="Genomic_DNA"/>
</dbReference>
<evidence type="ECO:0000256" key="1">
    <source>
        <dbReference type="ARBA" id="ARBA00004370"/>
    </source>
</evidence>
<evidence type="ECO:0000313" key="7">
    <source>
        <dbReference type="EMBL" id="GEK75733.1"/>
    </source>
</evidence>
<dbReference type="PANTHER" id="PTHR32089:SF112">
    <property type="entry name" value="LYSOZYME-LIKE PROTEIN-RELATED"/>
    <property type="match status" value="1"/>
</dbReference>
<dbReference type="PANTHER" id="PTHR32089">
    <property type="entry name" value="METHYL-ACCEPTING CHEMOTAXIS PROTEIN MCPB"/>
    <property type="match status" value="1"/>
</dbReference>
<keyword evidence="5" id="KW-1133">Transmembrane helix</keyword>
<keyword evidence="4" id="KW-0175">Coiled coil</keyword>
<evidence type="ECO:0000313" key="8">
    <source>
        <dbReference type="Proteomes" id="UP000321189"/>
    </source>
</evidence>
<evidence type="ECO:0000256" key="5">
    <source>
        <dbReference type="SAM" id="Phobius"/>
    </source>
</evidence>
<feature type="coiled-coil region" evidence="4">
    <location>
        <begin position="289"/>
        <end position="320"/>
    </location>
</feature>
<comment type="subcellular location">
    <subcellularLocation>
        <location evidence="1">Membrane</location>
    </subcellularLocation>
</comment>
<keyword evidence="2 3" id="KW-0807">Transducer</keyword>
<feature type="transmembrane region" description="Helical" evidence="5">
    <location>
        <begin position="59"/>
        <end position="81"/>
    </location>
</feature>
<evidence type="ECO:0000256" key="2">
    <source>
        <dbReference type="ARBA" id="ARBA00023224"/>
    </source>
</evidence>
<feature type="transmembrane region" description="Helical" evidence="5">
    <location>
        <begin position="28"/>
        <end position="47"/>
    </location>
</feature>
<evidence type="ECO:0000259" key="6">
    <source>
        <dbReference type="PROSITE" id="PS50111"/>
    </source>
</evidence>
<protein>
    <recommendedName>
        <fullName evidence="6">Methyl-accepting transducer domain-containing protein</fullName>
    </recommendedName>
</protein>
<dbReference type="InterPro" id="IPR004089">
    <property type="entry name" value="MCPsignal_dom"/>
</dbReference>